<dbReference type="AlphaFoldDB" id="A0A848DC02"/>
<dbReference type="Proteomes" id="UP000606580">
    <property type="component" value="Unassembled WGS sequence"/>
</dbReference>
<evidence type="ECO:0000256" key="1">
    <source>
        <dbReference type="SAM" id="MobiDB-lite"/>
    </source>
</evidence>
<evidence type="ECO:0000313" key="2">
    <source>
        <dbReference type="EMBL" id="NMG83752.1"/>
    </source>
</evidence>
<protein>
    <submittedName>
        <fullName evidence="2">Uncharacterized protein</fullName>
    </submittedName>
</protein>
<sequence length="86" mass="9404">MQKLKERDTNTPPNTAPVRCNCDPVLKVPRGKDGVQDSKTSFNSSEEHLLQPAGGLKANTLVFVIIQEVCAIPPRPRGRGLLAQVR</sequence>
<organism evidence="2 3">
    <name type="scientific">Candidatus Ethanoperedens thermophilum</name>
    <dbReference type="NCBI Taxonomy" id="2766897"/>
    <lineage>
        <taxon>Archaea</taxon>
        <taxon>Methanobacteriati</taxon>
        <taxon>Methanobacteriota</taxon>
        <taxon>Stenosarchaea group</taxon>
        <taxon>Methanomicrobia</taxon>
        <taxon>Methanosarcinales</taxon>
        <taxon>Methanosarcinales incertae sedis</taxon>
        <taxon>GOM Arc I cluster</taxon>
        <taxon>Candidatus Ethanoperedens</taxon>
    </lineage>
</organism>
<accession>A0A848DC02</accession>
<comment type="caution">
    <text evidence="2">The sequence shown here is derived from an EMBL/GenBank/DDBJ whole genome shotgun (WGS) entry which is preliminary data.</text>
</comment>
<evidence type="ECO:0000313" key="3">
    <source>
        <dbReference type="Proteomes" id="UP000606580"/>
    </source>
</evidence>
<proteinExistence type="predicted"/>
<feature type="region of interest" description="Disordered" evidence="1">
    <location>
        <begin position="1"/>
        <end position="23"/>
    </location>
</feature>
<name>A0A848DC02_9EURY</name>
<dbReference type="EMBL" id="WNEG01000103">
    <property type="protein sequence ID" value="NMG83752.1"/>
    <property type="molecule type" value="Genomic_DNA"/>
</dbReference>
<reference evidence="2" key="1">
    <citation type="journal article" date="2020" name="MBio">
        <title>'Candidatus Ethanoperedens,' a Thermophilic Genus of Archaea Mediating the Anaerobic Oxidation of Ethane.</title>
        <authorList>
            <person name="Hahn C.J."/>
            <person name="Laso-Perez R."/>
            <person name="Vulcano F."/>
            <person name="Vaziourakis K.M."/>
            <person name="Stokke R."/>
            <person name="Steen I.H."/>
            <person name="Teske A."/>
            <person name="Boetius A."/>
            <person name="Liebeke M."/>
            <person name="Amann R."/>
            <person name="Knittel K."/>
            <person name="Wegener G."/>
        </authorList>
    </citation>
    <scope>NUCLEOTIDE SEQUENCE</scope>
    <source>
        <strain evidence="2">GoM-Arc1-LC-WB58</strain>
    </source>
</reference>
<gene>
    <name evidence="2" type="ORF">GIS02_06080</name>
</gene>